<proteinExistence type="predicted"/>
<accession>A0A1Y2CH52</accession>
<keyword evidence="1" id="KW-0732">Signal</keyword>
<feature type="chain" id="PRO_5012124107" evidence="1">
    <location>
        <begin position="19"/>
        <end position="131"/>
    </location>
</feature>
<dbReference type="Proteomes" id="UP000193642">
    <property type="component" value="Unassembled WGS sequence"/>
</dbReference>
<gene>
    <name evidence="2" type="ORF">BCR33DRAFT_715477</name>
</gene>
<evidence type="ECO:0000256" key="1">
    <source>
        <dbReference type="SAM" id="SignalP"/>
    </source>
</evidence>
<name>A0A1Y2CH52_9FUNG</name>
<organism evidence="2 3">
    <name type="scientific">Rhizoclosmatium globosum</name>
    <dbReference type="NCBI Taxonomy" id="329046"/>
    <lineage>
        <taxon>Eukaryota</taxon>
        <taxon>Fungi</taxon>
        <taxon>Fungi incertae sedis</taxon>
        <taxon>Chytridiomycota</taxon>
        <taxon>Chytridiomycota incertae sedis</taxon>
        <taxon>Chytridiomycetes</taxon>
        <taxon>Chytridiales</taxon>
        <taxon>Chytriomycetaceae</taxon>
        <taxon>Rhizoclosmatium</taxon>
    </lineage>
</organism>
<sequence length="131" mass="13810">MLTHLLTLFAFTVLSVTGTATQSTAVNATSVLAALHRSTRPKSTPTAFTSASYNYDNNKQTFVGYQSQVTISRKNVAAQLKLCVQGATKIDLNPQQGSASPIFEMKVAAAPFCSQISVSSSISAVFQLGGC</sequence>
<protein>
    <submittedName>
        <fullName evidence="2">Uncharacterized protein</fullName>
    </submittedName>
</protein>
<reference evidence="2 3" key="1">
    <citation type="submission" date="2016-07" db="EMBL/GenBank/DDBJ databases">
        <title>Pervasive Adenine N6-methylation of Active Genes in Fungi.</title>
        <authorList>
            <consortium name="DOE Joint Genome Institute"/>
            <person name="Mondo S.J."/>
            <person name="Dannebaum R.O."/>
            <person name="Kuo R.C."/>
            <person name="Labutti K."/>
            <person name="Haridas S."/>
            <person name="Kuo A."/>
            <person name="Salamov A."/>
            <person name="Ahrendt S.R."/>
            <person name="Lipzen A."/>
            <person name="Sullivan W."/>
            <person name="Andreopoulos W.B."/>
            <person name="Clum A."/>
            <person name="Lindquist E."/>
            <person name="Daum C."/>
            <person name="Ramamoorthy G.K."/>
            <person name="Gryganskyi A."/>
            <person name="Culley D."/>
            <person name="Magnuson J.K."/>
            <person name="James T.Y."/>
            <person name="O'Malley M.A."/>
            <person name="Stajich J.E."/>
            <person name="Spatafora J.W."/>
            <person name="Visel A."/>
            <person name="Grigoriev I.V."/>
        </authorList>
    </citation>
    <scope>NUCLEOTIDE SEQUENCE [LARGE SCALE GENOMIC DNA]</scope>
    <source>
        <strain evidence="2 3">JEL800</strain>
    </source>
</reference>
<dbReference type="AlphaFoldDB" id="A0A1Y2CH52"/>
<dbReference type="EMBL" id="MCGO01000016">
    <property type="protein sequence ID" value="ORY46359.1"/>
    <property type="molecule type" value="Genomic_DNA"/>
</dbReference>
<dbReference type="OrthoDB" id="2131569at2759"/>
<evidence type="ECO:0000313" key="2">
    <source>
        <dbReference type="EMBL" id="ORY46359.1"/>
    </source>
</evidence>
<feature type="signal peptide" evidence="1">
    <location>
        <begin position="1"/>
        <end position="18"/>
    </location>
</feature>
<comment type="caution">
    <text evidence="2">The sequence shown here is derived from an EMBL/GenBank/DDBJ whole genome shotgun (WGS) entry which is preliminary data.</text>
</comment>
<evidence type="ECO:0000313" key="3">
    <source>
        <dbReference type="Proteomes" id="UP000193642"/>
    </source>
</evidence>
<keyword evidence="3" id="KW-1185">Reference proteome</keyword>